<dbReference type="OMA" id="HPHIPRI"/>
<dbReference type="Pfam" id="PF10104">
    <property type="entry name" value="Brr6_like_C_C"/>
    <property type="match status" value="1"/>
</dbReference>
<evidence type="ECO:0000256" key="2">
    <source>
        <dbReference type="SAM" id="Phobius"/>
    </source>
</evidence>
<keyword evidence="2" id="KW-0812">Transmembrane</keyword>
<feature type="domain" description="Brl1/Brr6" evidence="3">
    <location>
        <begin position="203"/>
        <end position="336"/>
    </location>
</feature>
<sequence length="402" mass="45257">MNSRYTQRSKEAPMDYQWTNRSPVKPAWAASNEESTPRKRSHDALNPPIPGLATPQPTFGSNQNVPFLFQPTPLPQTPQSHPWAPPPQFSISKAFPPQADVKDVDMTEASPFRNEDTKGDESPAKEKDHERPVAGGALRRVYRQRTNRSYTRRRREHEDGEASSGSDSEEEGGAGPLTRKTSNHYTLNMPAHPAPQSDLPYILLGYLQFFFNLSLILIFLYLFVQFIVTVQRDVEHRISEYSQDIIQEIGVCAVQYQNNRCGEPNIIPAMVQQCSNWETCMNRDPTIVGRARVGAELIAEVVNGFVEPISWKTLIFTLTSLAFLTVFINTLLSLYRSKHQPAGQATHQAASAFPSATPFPPPHFGYLPQAPTPNWGRYRSEEDLESPTRRRRLEGGVAAKIK</sequence>
<evidence type="ECO:0000313" key="4">
    <source>
        <dbReference type="EMBL" id="KJA25924.1"/>
    </source>
</evidence>
<feature type="compositionally biased region" description="Basic residues" evidence="1">
    <location>
        <begin position="140"/>
        <end position="155"/>
    </location>
</feature>
<dbReference type="GO" id="GO:0006998">
    <property type="term" value="P:nuclear envelope organization"/>
    <property type="evidence" value="ECO:0007669"/>
    <property type="project" value="InterPro"/>
</dbReference>
<dbReference type="InterPro" id="IPR040202">
    <property type="entry name" value="Brl1/Brr6"/>
</dbReference>
<feature type="transmembrane region" description="Helical" evidence="2">
    <location>
        <begin position="314"/>
        <end position="335"/>
    </location>
</feature>
<gene>
    <name evidence="4" type="ORF">HYPSUDRAFT_133904</name>
</gene>
<dbReference type="AlphaFoldDB" id="A0A0D2P4S7"/>
<dbReference type="GO" id="GO:0055088">
    <property type="term" value="P:lipid homeostasis"/>
    <property type="evidence" value="ECO:0007669"/>
    <property type="project" value="InterPro"/>
</dbReference>
<name>A0A0D2P4S7_HYPSF</name>
<feature type="compositionally biased region" description="Polar residues" evidence="1">
    <location>
        <begin position="55"/>
        <end position="65"/>
    </location>
</feature>
<dbReference type="OrthoDB" id="5961at2759"/>
<proteinExistence type="predicted"/>
<accession>A0A0D2P4S7</accession>
<feature type="compositionally biased region" description="Basic and acidic residues" evidence="1">
    <location>
        <begin position="113"/>
        <end position="132"/>
    </location>
</feature>
<dbReference type="InterPro" id="IPR018767">
    <property type="entry name" value="Brl1/Brr6_dom"/>
</dbReference>
<dbReference type="Proteomes" id="UP000054270">
    <property type="component" value="Unassembled WGS sequence"/>
</dbReference>
<evidence type="ECO:0000259" key="3">
    <source>
        <dbReference type="SMART" id="SM01042"/>
    </source>
</evidence>
<reference evidence="5" key="1">
    <citation type="submission" date="2014-04" db="EMBL/GenBank/DDBJ databases">
        <title>Evolutionary Origins and Diversification of the Mycorrhizal Mutualists.</title>
        <authorList>
            <consortium name="DOE Joint Genome Institute"/>
            <consortium name="Mycorrhizal Genomics Consortium"/>
            <person name="Kohler A."/>
            <person name="Kuo A."/>
            <person name="Nagy L.G."/>
            <person name="Floudas D."/>
            <person name="Copeland A."/>
            <person name="Barry K.W."/>
            <person name="Cichocki N."/>
            <person name="Veneault-Fourrey C."/>
            <person name="LaButti K."/>
            <person name="Lindquist E.A."/>
            <person name="Lipzen A."/>
            <person name="Lundell T."/>
            <person name="Morin E."/>
            <person name="Murat C."/>
            <person name="Riley R."/>
            <person name="Ohm R."/>
            <person name="Sun H."/>
            <person name="Tunlid A."/>
            <person name="Henrissat B."/>
            <person name="Grigoriev I.V."/>
            <person name="Hibbett D.S."/>
            <person name="Martin F."/>
        </authorList>
    </citation>
    <scope>NUCLEOTIDE SEQUENCE [LARGE SCALE GENOMIC DNA]</scope>
    <source>
        <strain evidence="5">FD-334 SS-4</strain>
    </source>
</reference>
<dbReference type="EMBL" id="KN817529">
    <property type="protein sequence ID" value="KJA25924.1"/>
    <property type="molecule type" value="Genomic_DNA"/>
</dbReference>
<organism evidence="4 5">
    <name type="scientific">Hypholoma sublateritium (strain FD-334 SS-4)</name>
    <dbReference type="NCBI Taxonomy" id="945553"/>
    <lineage>
        <taxon>Eukaryota</taxon>
        <taxon>Fungi</taxon>
        <taxon>Dikarya</taxon>
        <taxon>Basidiomycota</taxon>
        <taxon>Agaricomycotina</taxon>
        <taxon>Agaricomycetes</taxon>
        <taxon>Agaricomycetidae</taxon>
        <taxon>Agaricales</taxon>
        <taxon>Agaricineae</taxon>
        <taxon>Strophariaceae</taxon>
        <taxon>Hypholoma</taxon>
    </lineage>
</organism>
<keyword evidence="5" id="KW-1185">Reference proteome</keyword>
<evidence type="ECO:0000313" key="5">
    <source>
        <dbReference type="Proteomes" id="UP000054270"/>
    </source>
</evidence>
<protein>
    <recommendedName>
        <fullName evidence="3">Brl1/Brr6 domain-containing protein</fullName>
    </recommendedName>
</protein>
<evidence type="ECO:0000256" key="1">
    <source>
        <dbReference type="SAM" id="MobiDB-lite"/>
    </source>
</evidence>
<feature type="region of interest" description="Disordered" evidence="1">
    <location>
        <begin position="1"/>
        <end position="189"/>
    </location>
</feature>
<dbReference type="SMART" id="SM01042">
    <property type="entry name" value="Brr6_like_C_C"/>
    <property type="match status" value="1"/>
</dbReference>
<dbReference type="PANTHER" id="PTHR28136:SF1">
    <property type="entry name" value="NUCLEUS EXPORT PROTEIN BRL1"/>
    <property type="match status" value="1"/>
</dbReference>
<keyword evidence="2" id="KW-1133">Transmembrane helix</keyword>
<keyword evidence="2" id="KW-0472">Membrane</keyword>
<feature type="region of interest" description="Disordered" evidence="1">
    <location>
        <begin position="363"/>
        <end position="402"/>
    </location>
</feature>
<feature type="transmembrane region" description="Helical" evidence="2">
    <location>
        <begin position="199"/>
        <end position="224"/>
    </location>
</feature>
<dbReference type="GO" id="GO:0031965">
    <property type="term" value="C:nuclear membrane"/>
    <property type="evidence" value="ECO:0007669"/>
    <property type="project" value="InterPro"/>
</dbReference>
<dbReference type="PANTHER" id="PTHR28136">
    <property type="entry name" value="NUCLEUS EXPORT PROTEIN BRR6"/>
    <property type="match status" value="1"/>
</dbReference>